<dbReference type="InterPro" id="IPR050545">
    <property type="entry name" value="Mycobact_MmpL"/>
</dbReference>
<dbReference type="InterPro" id="IPR004869">
    <property type="entry name" value="MMPL_dom"/>
</dbReference>
<feature type="transmembrane region" description="Helical" evidence="8">
    <location>
        <begin position="760"/>
        <end position="781"/>
    </location>
</feature>
<proteinExistence type="inferred from homology"/>
<reference evidence="11" key="1">
    <citation type="journal article" date="2019" name="Int. J. Syst. Evol. Microbiol.">
        <title>The Global Catalogue of Microorganisms (GCM) 10K type strain sequencing project: providing services to taxonomists for standard genome sequencing and annotation.</title>
        <authorList>
            <consortium name="The Broad Institute Genomics Platform"/>
            <consortium name="The Broad Institute Genome Sequencing Center for Infectious Disease"/>
            <person name="Wu L."/>
            <person name="Ma J."/>
        </authorList>
    </citation>
    <scope>NUCLEOTIDE SEQUENCE [LARGE SCALE GENOMIC DNA]</scope>
    <source>
        <strain evidence="11">KCTC 52438</strain>
    </source>
</reference>
<keyword evidence="4 8" id="KW-0812">Transmembrane</keyword>
<accession>A0ABV7HF29</accession>
<keyword evidence="11" id="KW-1185">Reference proteome</keyword>
<name>A0ABV7HF29_9GAMM</name>
<evidence type="ECO:0000313" key="10">
    <source>
        <dbReference type="EMBL" id="MFC3150292.1"/>
    </source>
</evidence>
<feature type="transmembrane region" description="Helical" evidence="8">
    <location>
        <begin position="657"/>
        <end position="677"/>
    </location>
</feature>
<evidence type="ECO:0000313" key="11">
    <source>
        <dbReference type="Proteomes" id="UP001595476"/>
    </source>
</evidence>
<evidence type="ECO:0000256" key="8">
    <source>
        <dbReference type="SAM" id="Phobius"/>
    </source>
</evidence>
<keyword evidence="6 8" id="KW-0472">Membrane</keyword>
<dbReference type="RefSeq" id="WP_386716827.1">
    <property type="nucleotide sequence ID" value="NZ_JBHRSZ010000002.1"/>
</dbReference>
<sequence>MSQHHQSDNSPTLSRSDNSSERLAALVVKARFITLLATAAIFYVCFLGMQNIKFSTDYRIFFSHDNPHMLAFENLQETYTKDDSLLFVIESKQGNIFEQKTLSMIEALTDEGWTVPYSSRVDSITNYQHTYAEEDDLIVGNLIEYADQLTNEDFQQAQKVALEEPILKDRLISSDSRVTAVNVTVRLPGENKSKEVPEVVTYGRDLIKKYETEYSDIANFYLAGSVINNNAFKEASINDLTSLIPLAMLLAILGIAIYMFIASRSIMTTLSGTFATVVIIVASIWTAEGVAGWLGINLSPPAANAPTMILTLAIADSIHILVSFFLASQRGLAKVDAVKESLRLNFQPVFLTSLTTMIGFLTLNFSDSPPFRDMGNVVAMGVVFAWMYSVVLLPALILMLPFKVKIKDDSGLPMMQKVATLTINKYRPILIGVLAIIIGFGAFVPKNELYDVWAEYFDESMPVRQAIDFTQFNLTGVATVEYSLAAREANGVTDPEYLQGLEKFTNWLSEQPEVAHVNSFIHVMKRLNKNMHADNPEWYKVPNDRELAAQYLLLYELSLPFGLDLNNQVNLDKSATRVVVSIHRLSTVDLLAFADRAYAWMEDNLPAHMMDHGSSRDIMFAHIGERNISSMLEGTALAIVLISLVLAIALKSWQYGVLSLIPNIAPAAIAFGVWGIFSGRVGVSLSIVTCMTLGIVVDYTVHLLSKYLRAKREQGLSTDEAIHYAFNTVGIALIVTTAILCVNFGILAFSDFSMNSQMGLMTAITIVIALVIDFLFLPSLLKYLSERQKNRKQDSGNGPLSSKQNTNSKSNQSLNKEPEHEMA</sequence>
<comment type="subcellular location">
    <subcellularLocation>
        <location evidence="1">Cell membrane</location>
        <topology evidence="1">Multi-pass membrane protein</topology>
    </subcellularLocation>
</comment>
<keyword evidence="5 8" id="KW-1133">Transmembrane helix</keyword>
<evidence type="ECO:0000256" key="3">
    <source>
        <dbReference type="ARBA" id="ARBA00022475"/>
    </source>
</evidence>
<feature type="transmembrane region" description="Helical" evidence="8">
    <location>
        <begin position="377"/>
        <end position="404"/>
    </location>
</feature>
<comment type="similarity">
    <text evidence="2">Belongs to the resistance-nodulation-cell division (RND) (TC 2.A.6) family. MmpL subfamily.</text>
</comment>
<evidence type="ECO:0000256" key="6">
    <source>
        <dbReference type="ARBA" id="ARBA00023136"/>
    </source>
</evidence>
<feature type="transmembrane region" description="Helical" evidence="8">
    <location>
        <begin position="724"/>
        <end position="748"/>
    </location>
</feature>
<dbReference type="Gene3D" id="1.20.1640.10">
    <property type="entry name" value="Multidrug efflux transporter AcrB transmembrane domain"/>
    <property type="match status" value="2"/>
</dbReference>
<dbReference type="PANTHER" id="PTHR33406:SF6">
    <property type="entry name" value="MEMBRANE PROTEIN YDGH-RELATED"/>
    <property type="match status" value="1"/>
</dbReference>
<feature type="transmembrane region" description="Helical" evidence="8">
    <location>
        <begin position="683"/>
        <end position="704"/>
    </location>
</feature>
<feature type="compositionally biased region" description="Low complexity" evidence="7">
    <location>
        <begin position="800"/>
        <end position="815"/>
    </location>
</feature>
<feature type="transmembrane region" description="Helical" evidence="8">
    <location>
        <begin position="273"/>
        <end position="296"/>
    </location>
</feature>
<evidence type="ECO:0000256" key="7">
    <source>
        <dbReference type="SAM" id="MobiDB-lite"/>
    </source>
</evidence>
<evidence type="ECO:0000259" key="9">
    <source>
        <dbReference type="PROSITE" id="PS50156"/>
    </source>
</evidence>
<feature type="domain" description="SSD" evidence="9">
    <location>
        <begin position="687"/>
        <end position="783"/>
    </location>
</feature>
<feature type="transmembrane region" description="Helical" evidence="8">
    <location>
        <begin position="243"/>
        <end position="261"/>
    </location>
</feature>
<feature type="transmembrane region" description="Helical" evidence="8">
    <location>
        <begin position="348"/>
        <end position="365"/>
    </location>
</feature>
<dbReference type="PANTHER" id="PTHR33406">
    <property type="entry name" value="MEMBRANE PROTEIN MJ1562-RELATED"/>
    <property type="match status" value="1"/>
</dbReference>
<dbReference type="Pfam" id="PF03176">
    <property type="entry name" value="MMPL"/>
    <property type="match status" value="2"/>
</dbReference>
<dbReference type="Proteomes" id="UP001595476">
    <property type="component" value="Unassembled WGS sequence"/>
</dbReference>
<keyword evidence="3" id="KW-1003">Cell membrane</keyword>
<feature type="transmembrane region" description="Helical" evidence="8">
    <location>
        <begin position="32"/>
        <end position="49"/>
    </location>
</feature>
<evidence type="ECO:0000256" key="1">
    <source>
        <dbReference type="ARBA" id="ARBA00004651"/>
    </source>
</evidence>
<feature type="transmembrane region" description="Helical" evidence="8">
    <location>
        <begin position="631"/>
        <end position="650"/>
    </location>
</feature>
<feature type="transmembrane region" description="Helical" evidence="8">
    <location>
        <begin position="308"/>
        <end position="327"/>
    </location>
</feature>
<dbReference type="SUPFAM" id="SSF82866">
    <property type="entry name" value="Multidrug efflux transporter AcrB transmembrane domain"/>
    <property type="match status" value="2"/>
</dbReference>
<dbReference type="InterPro" id="IPR000731">
    <property type="entry name" value="SSD"/>
</dbReference>
<dbReference type="EMBL" id="JBHRSZ010000002">
    <property type="protein sequence ID" value="MFC3150292.1"/>
    <property type="molecule type" value="Genomic_DNA"/>
</dbReference>
<evidence type="ECO:0000256" key="4">
    <source>
        <dbReference type="ARBA" id="ARBA00022692"/>
    </source>
</evidence>
<evidence type="ECO:0000256" key="5">
    <source>
        <dbReference type="ARBA" id="ARBA00022989"/>
    </source>
</evidence>
<dbReference type="PROSITE" id="PS50156">
    <property type="entry name" value="SSD"/>
    <property type="match status" value="2"/>
</dbReference>
<feature type="transmembrane region" description="Helical" evidence="8">
    <location>
        <begin position="425"/>
        <end position="444"/>
    </location>
</feature>
<organism evidence="10 11">
    <name type="scientific">Litoribrevibacter euphylliae</name>
    <dbReference type="NCBI Taxonomy" id="1834034"/>
    <lineage>
        <taxon>Bacteria</taxon>
        <taxon>Pseudomonadati</taxon>
        <taxon>Pseudomonadota</taxon>
        <taxon>Gammaproteobacteria</taxon>
        <taxon>Oceanospirillales</taxon>
        <taxon>Oceanospirillaceae</taxon>
        <taxon>Litoribrevibacter</taxon>
    </lineage>
</organism>
<feature type="region of interest" description="Disordered" evidence="7">
    <location>
        <begin position="789"/>
        <end position="823"/>
    </location>
</feature>
<gene>
    <name evidence="10" type="ORF">ACFOEK_04570</name>
</gene>
<feature type="domain" description="SSD" evidence="9">
    <location>
        <begin position="241"/>
        <end position="399"/>
    </location>
</feature>
<protein>
    <submittedName>
        <fullName evidence="10">RND family transporter</fullName>
    </submittedName>
</protein>
<comment type="caution">
    <text evidence="10">The sequence shown here is derived from an EMBL/GenBank/DDBJ whole genome shotgun (WGS) entry which is preliminary data.</text>
</comment>
<evidence type="ECO:0000256" key="2">
    <source>
        <dbReference type="ARBA" id="ARBA00010157"/>
    </source>
</evidence>